<feature type="transmembrane region" description="Helical" evidence="1">
    <location>
        <begin position="133"/>
        <end position="152"/>
    </location>
</feature>
<dbReference type="OrthoDB" id="268593at2759"/>
<comment type="caution">
    <text evidence="2">The sequence shown here is derived from an EMBL/GenBank/DDBJ whole genome shotgun (WGS) entry which is preliminary data.</text>
</comment>
<evidence type="ECO:0000256" key="1">
    <source>
        <dbReference type="SAM" id="Phobius"/>
    </source>
</evidence>
<proteinExistence type="predicted"/>
<evidence type="ECO:0000313" key="2">
    <source>
        <dbReference type="EMBL" id="GMF47709.1"/>
    </source>
</evidence>
<dbReference type="EMBL" id="BSXW01004003">
    <property type="protein sequence ID" value="GMF47709.1"/>
    <property type="molecule type" value="Genomic_DNA"/>
</dbReference>
<keyword evidence="3" id="KW-1185">Reference proteome</keyword>
<dbReference type="Proteomes" id="UP001165083">
    <property type="component" value="Unassembled WGS sequence"/>
</dbReference>
<keyword evidence="1" id="KW-1133">Transmembrane helix</keyword>
<name>A0A9W6XY59_9STRA</name>
<organism evidence="2 3">
    <name type="scientific">Phytophthora lilii</name>
    <dbReference type="NCBI Taxonomy" id="2077276"/>
    <lineage>
        <taxon>Eukaryota</taxon>
        <taxon>Sar</taxon>
        <taxon>Stramenopiles</taxon>
        <taxon>Oomycota</taxon>
        <taxon>Peronosporomycetes</taxon>
        <taxon>Peronosporales</taxon>
        <taxon>Peronosporaceae</taxon>
        <taxon>Phytophthora</taxon>
    </lineage>
</organism>
<keyword evidence="1" id="KW-0812">Transmembrane</keyword>
<protein>
    <submittedName>
        <fullName evidence="2">Unnamed protein product</fullName>
    </submittedName>
</protein>
<reference evidence="2" key="1">
    <citation type="submission" date="2023-04" db="EMBL/GenBank/DDBJ databases">
        <title>Phytophthora lilii NBRC 32176.</title>
        <authorList>
            <person name="Ichikawa N."/>
            <person name="Sato H."/>
            <person name="Tonouchi N."/>
        </authorList>
    </citation>
    <scope>NUCLEOTIDE SEQUENCE</scope>
    <source>
        <strain evidence="2">NBRC 32176</strain>
    </source>
</reference>
<keyword evidence="1" id="KW-0472">Membrane</keyword>
<gene>
    <name evidence="2" type="ORF">Plil01_001706200</name>
</gene>
<dbReference type="AlphaFoldDB" id="A0A9W6XY59"/>
<sequence length="302" mass="35383">MIPYLTCNVYWERFDLFFAVFAPIVMLVYAYYNFKMDRDNFATREETLTPGSFDRIARLFADPIQVQLVKTSFANLQITEGEYILVKCFLNLLGIYKWKKVIAHLILANRMRREEKGGAIKNHGHPHSRMHTMLGGIIFICCSFGIAIYTALSLSTSIRNCSPYDYCRVYSYRWEWGKTSTCPCIVYIDRELAPKTFDEWINAPDVTDSLSSLASNGYLQTVQIVNRALPELPEELRKCTRLKDLYVTVYYTSRKSFLTTSYFDRILIYTKTRRFSEWAQEFTHLQYLYVIPFKTHENLTAS</sequence>
<accession>A0A9W6XY59</accession>
<evidence type="ECO:0000313" key="3">
    <source>
        <dbReference type="Proteomes" id="UP001165083"/>
    </source>
</evidence>
<feature type="transmembrane region" description="Helical" evidence="1">
    <location>
        <begin position="16"/>
        <end position="34"/>
    </location>
</feature>